<proteinExistence type="predicted"/>
<organism evidence="1 2">
    <name type="scientific">Pseudoalteromonas luteoviolacea</name>
    <dbReference type="NCBI Taxonomy" id="43657"/>
    <lineage>
        <taxon>Bacteria</taxon>
        <taxon>Pseudomonadati</taxon>
        <taxon>Pseudomonadota</taxon>
        <taxon>Gammaproteobacteria</taxon>
        <taxon>Alteromonadales</taxon>
        <taxon>Pseudoalteromonadaceae</taxon>
        <taxon>Pseudoalteromonas</taxon>
    </lineage>
</organism>
<dbReference type="Proteomes" id="UP000031327">
    <property type="component" value="Unassembled WGS sequence"/>
</dbReference>
<dbReference type="EMBL" id="JWIC01000003">
    <property type="protein sequence ID" value="KID58648.1"/>
    <property type="molecule type" value="Genomic_DNA"/>
</dbReference>
<accession>A0A0C1MUR2</accession>
<evidence type="ECO:0000313" key="1">
    <source>
        <dbReference type="EMBL" id="KID58648.1"/>
    </source>
</evidence>
<protein>
    <submittedName>
        <fullName evidence="1">Uncharacterized protein</fullName>
    </submittedName>
</protein>
<evidence type="ECO:0000313" key="2">
    <source>
        <dbReference type="Proteomes" id="UP000031327"/>
    </source>
</evidence>
<dbReference type="RefSeq" id="WP_039607819.1">
    <property type="nucleotide sequence ID" value="NZ_JWIC01000003.1"/>
</dbReference>
<name>A0A0C1MUR2_9GAMM</name>
<dbReference type="OrthoDB" id="6298730at2"/>
<gene>
    <name evidence="1" type="ORF">JF50_01900</name>
</gene>
<dbReference type="AlphaFoldDB" id="A0A0C1MUR2"/>
<sequence>MKFEQLLSHLDSGVCVEQLQKESLLDIALMSQCVCGEIKPSELSHILQWANSLQWSASISLNEYVEESLTKCLVALKSNRMQSFIDHRMQQIEDAPLKDTAQFLINKINTVSKQKAEANI</sequence>
<comment type="caution">
    <text evidence="1">The sequence shown here is derived from an EMBL/GenBank/DDBJ whole genome shotgun (WGS) entry which is preliminary data.</text>
</comment>
<reference evidence="1 2" key="1">
    <citation type="submission" date="2014-12" db="EMBL/GenBank/DDBJ databases">
        <title>Draft Genome Sequence of Pseudoalteromonas luteoviolacea HI1.</title>
        <authorList>
            <person name="Asahina A.Y."/>
            <person name="Hadfield M.G."/>
        </authorList>
    </citation>
    <scope>NUCLEOTIDE SEQUENCE [LARGE SCALE GENOMIC DNA]</scope>
    <source>
        <strain evidence="1 2">HI1</strain>
    </source>
</reference>